<sequence length="107" mass="11556">MNSGKLPNHDAALSMLCISSLTLKSVRANSSLLAQILFLKISKRGPKFLFFLLANKTKETWGSSSFLFSSCPPYLRILVSMHFDGASGGAYGSTVVLCGCSIIKIHI</sequence>
<dbReference type="EMBL" id="KK198762">
    <property type="protein sequence ID" value="KCW51352.1"/>
    <property type="molecule type" value="Genomic_DNA"/>
</dbReference>
<dbReference type="AlphaFoldDB" id="A0A059AD90"/>
<dbReference type="EMBL" id="KK198762">
    <property type="protein sequence ID" value="KCW51354.1"/>
    <property type="molecule type" value="Genomic_DNA"/>
</dbReference>
<reference evidence="1" key="1">
    <citation type="submission" date="2013-07" db="EMBL/GenBank/DDBJ databases">
        <title>The genome of Eucalyptus grandis.</title>
        <authorList>
            <person name="Schmutz J."/>
            <person name="Hayes R."/>
            <person name="Myburg A."/>
            <person name="Tuskan G."/>
            <person name="Grattapaglia D."/>
            <person name="Rokhsar D.S."/>
        </authorList>
    </citation>
    <scope>NUCLEOTIDE SEQUENCE</scope>
    <source>
        <tissue evidence="1">Leaf extractions</tissue>
    </source>
</reference>
<evidence type="ECO:0000313" key="1">
    <source>
        <dbReference type="EMBL" id="KCW51350.1"/>
    </source>
</evidence>
<dbReference type="EMBL" id="KK198762">
    <property type="protein sequence ID" value="KCW51350.1"/>
    <property type="molecule type" value="Genomic_DNA"/>
</dbReference>
<dbReference type="EMBL" id="KK198762">
    <property type="protein sequence ID" value="KCW51351.1"/>
    <property type="molecule type" value="Genomic_DNA"/>
</dbReference>
<name>A0A059AD90_EUCGR</name>
<dbReference type="Gramene" id="KCW51354">
    <property type="protein sequence ID" value="KCW51354"/>
    <property type="gene ID" value="EUGRSUZ_J00901"/>
</dbReference>
<dbReference type="Gramene" id="KCW51351">
    <property type="protein sequence ID" value="KCW51351"/>
    <property type="gene ID" value="EUGRSUZ_J00901"/>
</dbReference>
<dbReference type="Gramene" id="KCW51350">
    <property type="protein sequence ID" value="KCW51350"/>
    <property type="gene ID" value="EUGRSUZ_J00901"/>
</dbReference>
<protein>
    <submittedName>
        <fullName evidence="1">Uncharacterized protein</fullName>
    </submittedName>
</protein>
<accession>A0A059AD90</accession>
<proteinExistence type="predicted"/>
<dbReference type="EMBL" id="KK198762">
    <property type="protein sequence ID" value="KCW51353.1"/>
    <property type="molecule type" value="Genomic_DNA"/>
</dbReference>
<dbReference type="Gramene" id="KCW51353">
    <property type="protein sequence ID" value="KCW51353"/>
    <property type="gene ID" value="EUGRSUZ_J00901"/>
</dbReference>
<gene>
    <name evidence="1" type="ORF">EUGRSUZ_J00901</name>
</gene>
<organism evidence="1">
    <name type="scientific">Eucalyptus grandis</name>
    <name type="common">Flooded gum</name>
    <dbReference type="NCBI Taxonomy" id="71139"/>
    <lineage>
        <taxon>Eukaryota</taxon>
        <taxon>Viridiplantae</taxon>
        <taxon>Streptophyta</taxon>
        <taxon>Embryophyta</taxon>
        <taxon>Tracheophyta</taxon>
        <taxon>Spermatophyta</taxon>
        <taxon>Magnoliopsida</taxon>
        <taxon>eudicotyledons</taxon>
        <taxon>Gunneridae</taxon>
        <taxon>Pentapetalae</taxon>
        <taxon>rosids</taxon>
        <taxon>malvids</taxon>
        <taxon>Myrtales</taxon>
        <taxon>Myrtaceae</taxon>
        <taxon>Myrtoideae</taxon>
        <taxon>Eucalypteae</taxon>
        <taxon>Eucalyptus</taxon>
    </lineage>
</organism>
<dbReference type="Gramene" id="KCW51352">
    <property type="protein sequence ID" value="KCW51352"/>
    <property type="gene ID" value="EUGRSUZ_J00901"/>
</dbReference>